<proteinExistence type="inferred from homology"/>
<dbReference type="RefSeq" id="XP_067168361.1">
    <property type="nucleotide sequence ID" value="XM_067312260.1"/>
</dbReference>
<evidence type="ECO:0000256" key="1">
    <source>
        <dbReference type="ARBA" id="ARBA00010311"/>
    </source>
</evidence>
<sequence>MAPPGRGGDGDRASASTSPTGPLELRWYQIPLSSARAPRTGLFSPRFQASLQRYQQLRQLKHLRVGRPFTLPPPGLLQAAPASPEPPGPRQPRPSAGRRAVAVPRARPPPRCRRRRRRRRRGVGPRPAAAPPCRAKETPGAKGSAASGHRPAGPTRARGGRSSPPEQAVPGPAPVSAGCQLNPVVVLTCPGGDCGHRGAGKPGQARRRLPGMARVQASPEDSEDILIPLRDLLLVGDEPRCPAERSRLDPLANSLDPLVEEQREQRQAAAPRSSPEWVRSDTASPQESPDEDTPLSEEHRLLLARFAVKPGLIPPVHPGEPVFCARPLPAPALDARGLQPQSALEGLFLRASPAGQAAFVREGRLSLLYRCVPACPLPVLRWLFQLTALCPDTANASQALWEINVHRLSTAGEPWCPTVPEIGQAFCRLGANLGALHRLGLLPLELCPADRRCPDLPRSPDRADPKAPGALALATQLGDICKLLALCVVAQPGRYPDRARLALLTLLCFLGLDRALRCQPLPDLQHLLHCLLEGIGDWQEQLPDLCLSLCQLSQHHHNLVAIVRLLPDVTVRGRELRRHLSLCIMARLLGEPLGTVLPGRVQAELRALCHLLALVRPATLQRLVLAECQNEPEDPDQEACYLSHSLLILANAVVGAERLPDEQRGHLEHLCAQLDRQLGAGLREGSGLLFRTQLKGLAALTYVKWQDLLAQCPPWTQPRRGRTEP</sequence>
<name>A0ABM4FTU2_9AVES</name>
<feature type="compositionally biased region" description="Pro residues" evidence="2">
    <location>
        <begin position="83"/>
        <end position="92"/>
    </location>
</feature>
<feature type="domain" description="Coiled-coil SMC6 And NSE5 INteracting (CANIN)" evidence="3">
    <location>
        <begin position="252"/>
        <end position="591"/>
    </location>
</feature>
<comment type="similarity">
    <text evidence="1">Belongs to the FAM178 family.</text>
</comment>
<evidence type="ECO:0000313" key="4">
    <source>
        <dbReference type="Proteomes" id="UP001652627"/>
    </source>
</evidence>
<reference evidence="5" key="1">
    <citation type="submission" date="2025-08" db="UniProtKB">
        <authorList>
            <consortium name="RefSeq"/>
        </authorList>
    </citation>
    <scope>IDENTIFICATION</scope>
    <source>
        <tissue evidence="5">Blood</tissue>
    </source>
</reference>
<evidence type="ECO:0000313" key="5">
    <source>
        <dbReference type="RefSeq" id="XP_067168361.1"/>
    </source>
</evidence>
<feature type="region of interest" description="Disordered" evidence="2">
    <location>
        <begin position="261"/>
        <end position="296"/>
    </location>
</feature>
<evidence type="ECO:0000256" key="2">
    <source>
        <dbReference type="SAM" id="MobiDB-lite"/>
    </source>
</evidence>
<dbReference type="Proteomes" id="UP001652627">
    <property type="component" value="Chromosome 29"/>
</dbReference>
<gene>
    <name evidence="5" type="primary">FAM178B</name>
</gene>
<feature type="compositionally biased region" description="Basic residues" evidence="2">
    <location>
        <begin position="108"/>
        <end position="123"/>
    </location>
</feature>
<feature type="compositionally biased region" description="Low complexity" evidence="2">
    <location>
        <begin position="93"/>
        <end position="105"/>
    </location>
</feature>
<feature type="region of interest" description="Disordered" evidence="2">
    <location>
        <begin position="65"/>
        <end position="175"/>
    </location>
</feature>
<accession>A0ABM4FTU2</accession>
<dbReference type="GeneID" id="136994440"/>
<feature type="region of interest" description="Disordered" evidence="2">
    <location>
        <begin position="197"/>
        <end position="220"/>
    </location>
</feature>
<organism evidence="4 5">
    <name type="scientific">Apteryx mantelli</name>
    <name type="common">North Island brown kiwi</name>
    <dbReference type="NCBI Taxonomy" id="2696672"/>
    <lineage>
        <taxon>Eukaryota</taxon>
        <taxon>Metazoa</taxon>
        <taxon>Chordata</taxon>
        <taxon>Craniata</taxon>
        <taxon>Vertebrata</taxon>
        <taxon>Euteleostomi</taxon>
        <taxon>Archelosauria</taxon>
        <taxon>Archosauria</taxon>
        <taxon>Dinosauria</taxon>
        <taxon>Saurischia</taxon>
        <taxon>Theropoda</taxon>
        <taxon>Coelurosauria</taxon>
        <taxon>Aves</taxon>
        <taxon>Palaeognathae</taxon>
        <taxon>Apterygiformes</taxon>
        <taxon>Apterygidae</taxon>
        <taxon>Apteryx</taxon>
    </lineage>
</organism>
<protein>
    <submittedName>
        <fullName evidence="5">Protein FAM178B</fullName>
    </submittedName>
</protein>
<feature type="region of interest" description="Disordered" evidence="2">
    <location>
        <begin position="1"/>
        <end position="24"/>
    </location>
</feature>
<feature type="compositionally biased region" description="Low complexity" evidence="2">
    <location>
        <begin position="148"/>
        <end position="165"/>
    </location>
</feature>
<keyword evidence="4" id="KW-1185">Reference proteome</keyword>
<dbReference type="Pfam" id="PF14816">
    <property type="entry name" value="CANIN"/>
    <property type="match status" value="1"/>
</dbReference>
<dbReference type="InterPro" id="IPR026161">
    <property type="entry name" value="FAM178"/>
</dbReference>
<feature type="compositionally biased region" description="Low complexity" evidence="2">
    <location>
        <begin position="124"/>
        <end position="133"/>
    </location>
</feature>
<dbReference type="InterPro" id="IPR044276">
    <property type="entry name" value="CANIN_dom"/>
</dbReference>
<dbReference type="PANTHER" id="PTHR16046">
    <property type="entry name" value="SMC5-SMC6 COMPLEX LOCALIZATION FACTOR 2"/>
    <property type="match status" value="1"/>
</dbReference>
<evidence type="ECO:0000259" key="3">
    <source>
        <dbReference type="Pfam" id="PF14816"/>
    </source>
</evidence>
<dbReference type="PANTHER" id="PTHR16046:SF11">
    <property type="entry name" value="PROTEIN FAM178B"/>
    <property type="match status" value="1"/>
</dbReference>